<reference evidence="3" key="1">
    <citation type="journal article" date="2021" name="Sci. Rep.">
        <title>Diploid genomic architecture of Nitzschia inconspicua, an elite biomass production diatom.</title>
        <authorList>
            <person name="Oliver A."/>
            <person name="Podell S."/>
            <person name="Pinowska A."/>
            <person name="Traller J.C."/>
            <person name="Smith S.R."/>
            <person name="McClure R."/>
            <person name="Beliaev A."/>
            <person name="Bohutskyi P."/>
            <person name="Hill E.A."/>
            <person name="Rabines A."/>
            <person name="Zheng H."/>
            <person name="Allen L.Z."/>
            <person name="Kuo A."/>
            <person name="Grigoriev I.V."/>
            <person name="Allen A.E."/>
            <person name="Hazlebeck D."/>
            <person name="Allen E.E."/>
        </authorList>
    </citation>
    <scope>NUCLEOTIDE SEQUENCE</scope>
    <source>
        <strain evidence="3">Hildebrandi</strain>
    </source>
</reference>
<evidence type="ECO:0000256" key="2">
    <source>
        <dbReference type="PROSITE-ProRule" id="PRU00235"/>
    </source>
</evidence>
<name>A0A9K3LMR1_9STRA</name>
<feature type="repeat" description="RCC1" evidence="2">
    <location>
        <begin position="154"/>
        <end position="205"/>
    </location>
</feature>
<dbReference type="OrthoDB" id="10256179at2759"/>
<dbReference type="EMBL" id="JAGRRH010000009">
    <property type="protein sequence ID" value="KAG7364710.1"/>
    <property type="molecule type" value="Genomic_DNA"/>
</dbReference>
<keyword evidence="1" id="KW-0677">Repeat</keyword>
<sequence length="241" mass="25662">MSKFVDVAEGTRHSIGVTENGQAFSWGKSSKLGQLGRDTDKISSTKPGAVALAKGVVVQRAYVSNSDNDSGHSALLDDQGRLWMAGCDRWQQLGLGSAQGGSAGYTWKGGKLWQERFVLSSYITDLMKEDNADAAIRDVALGADHTLVLSSNKNDVYSFGKGGDGQLGFVGKPFVSAPRKSSILSEPNIAAVCAVQHCSMTLGSDGLVKQRVGRQCGASIVTQGVEECIARARRHKLLDDR</sequence>
<dbReference type="InterPro" id="IPR000408">
    <property type="entry name" value="Reg_chr_condens"/>
</dbReference>
<organism evidence="3 4">
    <name type="scientific">Nitzschia inconspicua</name>
    <dbReference type="NCBI Taxonomy" id="303405"/>
    <lineage>
        <taxon>Eukaryota</taxon>
        <taxon>Sar</taxon>
        <taxon>Stramenopiles</taxon>
        <taxon>Ochrophyta</taxon>
        <taxon>Bacillariophyta</taxon>
        <taxon>Bacillariophyceae</taxon>
        <taxon>Bacillariophycidae</taxon>
        <taxon>Bacillariales</taxon>
        <taxon>Bacillariaceae</taxon>
        <taxon>Nitzschia</taxon>
    </lineage>
</organism>
<dbReference type="PANTHER" id="PTHR45622:SF70">
    <property type="entry name" value="SECRETION-REGULATING GUANINE NUCLEOTIDE EXCHANGE FACTOR"/>
    <property type="match status" value="1"/>
</dbReference>
<protein>
    <submittedName>
        <fullName evidence="3">Regulator of chromosome condensation RCC1 repeat protein</fullName>
    </submittedName>
</protein>
<gene>
    <name evidence="3" type="ORF">IV203_037912</name>
</gene>
<comment type="caution">
    <text evidence="3">The sequence shown here is derived from an EMBL/GenBank/DDBJ whole genome shotgun (WGS) entry which is preliminary data.</text>
</comment>
<evidence type="ECO:0000313" key="3">
    <source>
        <dbReference type="EMBL" id="KAG7364710.1"/>
    </source>
</evidence>
<dbReference type="InterPro" id="IPR051709">
    <property type="entry name" value="Ub-ligase/GTPase-reg"/>
</dbReference>
<dbReference type="Pfam" id="PF13540">
    <property type="entry name" value="RCC1_2"/>
    <property type="match status" value="1"/>
</dbReference>
<keyword evidence="4" id="KW-1185">Reference proteome</keyword>
<evidence type="ECO:0000256" key="1">
    <source>
        <dbReference type="ARBA" id="ARBA00022737"/>
    </source>
</evidence>
<feature type="repeat" description="RCC1" evidence="2">
    <location>
        <begin position="21"/>
        <end position="79"/>
    </location>
</feature>
<dbReference type="PANTHER" id="PTHR45622">
    <property type="entry name" value="UBIQUITIN-PROTEIN LIGASE E3A-RELATED"/>
    <property type="match status" value="1"/>
</dbReference>
<dbReference type="GO" id="GO:0005737">
    <property type="term" value="C:cytoplasm"/>
    <property type="evidence" value="ECO:0007669"/>
    <property type="project" value="TreeGrafter"/>
</dbReference>
<reference evidence="3" key="2">
    <citation type="submission" date="2021-04" db="EMBL/GenBank/DDBJ databases">
        <authorList>
            <person name="Podell S."/>
        </authorList>
    </citation>
    <scope>NUCLEOTIDE SEQUENCE</scope>
    <source>
        <strain evidence="3">Hildebrandi</strain>
    </source>
</reference>
<feature type="repeat" description="RCC1" evidence="2">
    <location>
        <begin position="80"/>
        <end position="152"/>
    </location>
</feature>
<evidence type="ECO:0000313" key="4">
    <source>
        <dbReference type="Proteomes" id="UP000693970"/>
    </source>
</evidence>
<dbReference type="AlphaFoldDB" id="A0A9K3LMR1"/>
<proteinExistence type="predicted"/>
<dbReference type="Proteomes" id="UP000693970">
    <property type="component" value="Unassembled WGS sequence"/>
</dbReference>
<dbReference type="PROSITE" id="PS50012">
    <property type="entry name" value="RCC1_3"/>
    <property type="match status" value="3"/>
</dbReference>
<accession>A0A9K3LMR1</accession>